<dbReference type="SUPFAM" id="SSF56219">
    <property type="entry name" value="DNase I-like"/>
    <property type="match status" value="1"/>
</dbReference>
<dbReference type="AlphaFoldDB" id="A0ABD3GY91"/>
<reference evidence="3 4" key="1">
    <citation type="submission" date="2024-09" db="EMBL/GenBank/DDBJ databases">
        <title>Chromosome-scale assembly of Riccia sorocarpa.</title>
        <authorList>
            <person name="Paukszto L."/>
        </authorList>
    </citation>
    <scope>NUCLEOTIDE SEQUENCE [LARGE SCALE GENOMIC DNA]</scope>
    <source>
        <strain evidence="3">LP-2024</strain>
        <tissue evidence="3">Aerial parts of the thallus</tissue>
    </source>
</reference>
<proteinExistence type="predicted"/>
<accession>A0ABD3GY91</accession>
<evidence type="ECO:0000259" key="2">
    <source>
        <dbReference type="Pfam" id="PF03372"/>
    </source>
</evidence>
<organism evidence="3 4">
    <name type="scientific">Riccia sorocarpa</name>
    <dbReference type="NCBI Taxonomy" id="122646"/>
    <lineage>
        <taxon>Eukaryota</taxon>
        <taxon>Viridiplantae</taxon>
        <taxon>Streptophyta</taxon>
        <taxon>Embryophyta</taxon>
        <taxon>Marchantiophyta</taxon>
        <taxon>Marchantiopsida</taxon>
        <taxon>Marchantiidae</taxon>
        <taxon>Marchantiales</taxon>
        <taxon>Ricciaceae</taxon>
        <taxon>Riccia</taxon>
    </lineage>
</organism>
<comment type="caution">
    <text evidence="3">The sequence shown here is derived from an EMBL/GenBank/DDBJ whole genome shotgun (WGS) entry which is preliminary data.</text>
</comment>
<keyword evidence="4" id="KW-1185">Reference proteome</keyword>
<dbReference type="EMBL" id="JBJQOH010000006">
    <property type="protein sequence ID" value="KAL3683080.1"/>
    <property type="molecule type" value="Genomic_DNA"/>
</dbReference>
<dbReference type="InterPro" id="IPR005135">
    <property type="entry name" value="Endo/exonuclease/phosphatase"/>
</dbReference>
<evidence type="ECO:0000256" key="1">
    <source>
        <dbReference type="SAM" id="MobiDB-lite"/>
    </source>
</evidence>
<dbReference type="InterPro" id="IPR036691">
    <property type="entry name" value="Endo/exonu/phosph_ase_sf"/>
</dbReference>
<evidence type="ECO:0000313" key="4">
    <source>
        <dbReference type="Proteomes" id="UP001633002"/>
    </source>
</evidence>
<dbReference type="Pfam" id="PF03372">
    <property type="entry name" value="Exo_endo_phos"/>
    <property type="match status" value="1"/>
</dbReference>
<feature type="region of interest" description="Disordered" evidence="1">
    <location>
        <begin position="1"/>
        <end position="30"/>
    </location>
</feature>
<dbReference type="Proteomes" id="UP001633002">
    <property type="component" value="Unassembled WGS sequence"/>
</dbReference>
<sequence>MEEPDSVEIREGSSGEEESVTREESQEELDRRAELDALFSNWEDSESTDTPASEISPEGLYSHLEQEGLLRLPITLEELIPSCAERSTLNPSFWGDWRTKKVRLVRDTSCTDRIKYTIDISELRDISGHPEAWISRVWDRHSVDPLVGFGRLLERWDGVYRAGLDDVKDQNISLGKQLSVILGALGDQRKVIRSVETTVEGAIATRPDVSKIFTTLEELRRQQSAQDIPKSLANLEEKMEAVQTQHKVLFQDQVGLISQAVREVTSQSVKESLATSSHTSPIDSGQSSFQGALEGLEGRLRGYVDKARETQVTVLQIHEEEKAERSARSLNLRINGLEESEDEDTSVVLFWNTRGLTEELIESERGLWEKMDIVAFVETWESSDERRLELDGLVRIVTLWNQKRFSLGRGFGGIVIWIRDDLKIEMESEFLDPLKQFACIRLTHKKVTAFLVVGYLAPSGASVYTSADLDPFVSITKLISQLRDEGPVWVMGDFNSRIRTAQSDVLPNEGEVVWRSDGMETDWGRTSDDDGRNAFTEHFLKFINTCELTVLNGTQRFPATHAFTCFTPTDSSVVDLCLASNDARTRVSSFILAPLSPESDHRPLLCNLSGFSAKDSRKQRREERSIWLDPNMRRPYEVEITA</sequence>
<evidence type="ECO:0000313" key="3">
    <source>
        <dbReference type="EMBL" id="KAL3683080.1"/>
    </source>
</evidence>
<dbReference type="Gene3D" id="3.60.10.10">
    <property type="entry name" value="Endonuclease/exonuclease/phosphatase"/>
    <property type="match status" value="1"/>
</dbReference>
<feature type="domain" description="Endonuclease/exonuclease/phosphatase" evidence="2">
    <location>
        <begin position="350"/>
        <end position="601"/>
    </location>
</feature>
<feature type="compositionally biased region" description="Basic and acidic residues" evidence="1">
    <location>
        <begin position="7"/>
        <end position="30"/>
    </location>
</feature>
<protein>
    <recommendedName>
        <fullName evidence="2">Endonuclease/exonuclease/phosphatase domain-containing protein</fullName>
    </recommendedName>
</protein>
<gene>
    <name evidence="3" type="ORF">R1sor_001102</name>
</gene>
<name>A0ABD3GY91_9MARC</name>